<name>A0A8J7UI90_9HYPH</name>
<comment type="caution">
    <text evidence="1">The sequence shown here is derived from an EMBL/GenBank/DDBJ whole genome shotgun (WGS) entry which is preliminary data.</text>
</comment>
<reference evidence="1" key="1">
    <citation type="submission" date="2021-03" db="EMBL/GenBank/DDBJ databases">
        <title>Genome sequencing and assembly of Tianweitania sediminis.</title>
        <authorList>
            <person name="Chhetri G."/>
        </authorList>
    </citation>
    <scope>NUCLEOTIDE SEQUENCE</scope>
    <source>
        <strain evidence="1">Z8</strain>
    </source>
</reference>
<protein>
    <submittedName>
        <fullName evidence="1">Uncharacterized protein</fullName>
    </submittedName>
</protein>
<keyword evidence="2" id="KW-1185">Reference proteome</keyword>
<sequence length="88" mass="9547">MSEQSAFELEGRLNGLREALAMIAAVLARDESNGLRLALEERIALLNHQEDPGAVPHASFAVEAAATREIELLISDMRSLMASDNEKA</sequence>
<dbReference type="RefSeq" id="WP_209333534.1">
    <property type="nucleotide sequence ID" value="NZ_JAGIYY010000001.1"/>
</dbReference>
<dbReference type="AlphaFoldDB" id="A0A8J7UI90"/>
<evidence type="ECO:0000313" key="1">
    <source>
        <dbReference type="EMBL" id="MBP0437535.1"/>
    </source>
</evidence>
<evidence type="ECO:0000313" key="2">
    <source>
        <dbReference type="Proteomes" id="UP000666240"/>
    </source>
</evidence>
<accession>A0A8J7UI90</accession>
<dbReference type="EMBL" id="JAGIYY010000001">
    <property type="protein sequence ID" value="MBP0437535.1"/>
    <property type="molecule type" value="Genomic_DNA"/>
</dbReference>
<proteinExistence type="predicted"/>
<organism evidence="1 2">
    <name type="scientific">Tianweitania sediminis</name>
    <dbReference type="NCBI Taxonomy" id="1502156"/>
    <lineage>
        <taxon>Bacteria</taxon>
        <taxon>Pseudomonadati</taxon>
        <taxon>Pseudomonadota</taxon>
        <taxon>Alphaproteobacteria</taxon>
        <taxon>Hyphomicrobiales</taxon>
        <taxon>Phyllobacteriaceae</taxon>
        <taxon>Tianweitania</taxon>
    </lineage>
</organism>
<dbReference type="Proteomes" id="UP000666240">
    <property type="component" value="Unassembled WGS sequence"/>
</dbReference>
<gene>
    <name evidence="1" type="ORF">J5Y06_02560</name>
</gene>